<dbReference type="GO" id="GO:0003677">
    <property type="term" value="F:DNA binding"/>
    <property type="evidence" value="ECO:0007669"/>
    <property type="project" value="InterPro"/>
</dbReference>
<dbReference type="FunFam" id="3.40.50.300:FF:001988">
    <property type="entry name" value="Dicer-like protein 1"/>
    <property type="match status" value="1"/>
</dbReference>
<dbReference type="InterPro" id="IPR003100">
    <property type="entry name" value="PAZ_dom"/>
</dbReference>
<evidence type="ECO:0000256" key="2">
    <source>
        <dbReference type="ARBA" id="ARBA00001946"/>
    </source>
</evidence>
<dbReference type="PANTHER" id="PTHR14950:SF62">
    <property type="entry name" value="DICER-LIKE PROTEIN 1"/>
    <property type="match status" value="1"/>
</dbReference>
<dbReference type="GO" id="GO:0004525">
    <property type="term" value="F:ribonuclease III activity"/>
    <property type="evidence" value="ECO:0007669"/>
    <property type="project" value="InterPro"/>
</dbReference>
<feature type="domain" description="Helicase ATP-binding" evidence="22">
    <location>
        <begin position="123"/>
        <end position="305"/>
    </location>
</feature>
<dbReference type="Pfam" id="PF00271">
    <property type="entry name" value="Helicase_C"/>
    <property type="match status" value="1"/>
</dbReference>
<keyword evidence="13 18" id="KW-0694">RNA-binding</keyword>
<dbReference type="CDD" id="cd18034">
    <property type="entry name" value="DEXHc_dicer"/>
    <property type="match status" value="1"/>
</dbReference>
<dbReference type="PROSITE" id="PS51194">
    <property type="entry name" value="HELICASE_CTER"/>
    <property type="match status" value="1"/>
</dbReference>
<dbReference type="EMBL" id="PDNA01000011">
    <property type="protein sequence ID" value="PGH26986.1"/>
    <property type="molecule type" value="Genomic_DNA"/>
</dbReference>
<dbReference type="FunFam" id="1.10.1520.10:FF:000026">
    <property type="entry name" value="Dicer-like protein 1"/>
    <property type="match status" value="1"/>
</dbReference>
<dbReference type="PROSITE" id="PS51327">
    <property type="entry name" value="DICER_DSRBF"/>
    <property type="match status" value="1"/>
</dbReference>
<proteinExistence type="inferred from homology"/>
<evidence type="ECO:0000313" key="25">
    <source>
        <dbReference type="EMBL" id="PGH26986.1"/>
    </source>
</evidence>
<comment type="cofactor">
    <cofactor evidence="2">
        <name>Mg(2+)</name>
        <dbReference type="ChEBI" id="CHEBI:18420"/>
    </cofactor>
</comment>
<evidence type="ECO:0000256" key="16">
    <source>
        <dbReference type="ARBA" id="ARBA00025403"/>
    </source>
</evidence>
<keyword evidence="7" id="KW-0547">Nucleotide-binding</keyword>
<evidence type="ECO:0000256" key="3">
    <source>
        <dbReference type="ARBA" id="ARBA00020797"/>
    </source>
</evidence>
<dbReference type="OrthoDB" id="416741at2759"/>
<dbReference type="InterPro" id="IPR027417">
    <property type="entry name" value="P-loop_NTPase"/>
</dbReference>
<dbReference type="Pfam" id="PF00636">
    <property type="entry name" value="Ribonuclease_3"/>
    <property type="match status" value="2"/>
</dbReference>
<comment type="similarity">
    <text evidence="17 18">Belongs to the helicase family. Dicer subfamily.</text>
</comment>
<dbReference type="InterPro" id="IPR014001">
    <property type="entry name" value="Helicase_ATP-bd"/>
</dbReference>
<feature type="domain" description="RNase III" evidence="20">
    <location>
        <begin position="1242"/>
        <end position="1393"/>
    </location>
</feature>
<organism evidence="25 26">
    <name type="scientific">Polytolypa hystricis (strain UAMH7299)</name>
    <dbReference type="NCBI Taxonomy" id="1447883"/>
    <lineage>
        <taxon>Eukaryota</taxon>
        <taxon>Fungi</taxon>
        <taxon>Dikarya</taxon>
        <taxon>Ascomycota</taxon>
        <taxon>Pezizomycotina</taxon>
        <taxon>Eurotiomycetes</taxon>
        <taxon>Eurotiomycetidae</taxon>
        <taxon>Onygenales</taxon>
        <taxon>Onygenales incertae sedis</taxon>
        <taxon>Polytolypa</taxon>
    </lineage>
</organism>
<keyword evidence="8" id="KW-0378">Hydrolase</keyword>
<dbReference type="InterPro" id="IPR001650">
    <property type="entry name" value="Helicase_C-like"/>
</dbReference>
<feature type="domain" description="Helicase C-terminal" evidence="23">
    <location>
        <begin position="444"/>
        <end position="615"/>
    </location>
</feature>
<comment type="function">
    <text evidence="16">Dicer-like endonuclease involved in cleaving double-stranded RNA in the RNA interference (RNAi) pathway. Produces 21 to 25 bp dsRNAs (siRNAs) which target the selective destruction of homologous RNAs leading to sequence-specific suppression of gene expression, called post-transcriptional gene silencing (PTGS). Part of a broad host defense response against viral infection and transposons.</text>
</comment>
<evidence type="ECO:0000256" key="17">
    <source>
        <dbReference type="ARBA" id="ARBA00035116"/>
    </source>
</evidence>
<dbReference type="SMART" id="SM00535">
    <property type="entry name" value="RIBOc"/>
    <property type="match status" value="2"/>
</dbReference>
<dbReference type="CDD" id="cd18802">
    <property type="entry name" value="SF2_C_dicer"/>
    <property type="match status" value="1"/>
</dbReference>
<feature type="compositionally biased region" description="Low complexity" evidence="19">
    <location>
        <begin position="33"/>
        <end position="42"/>
    </location>
</feature>
<dbReference type="GO" id="GO:0005634">
    <property type="term" value="C:nucleus"/>
    <property type="evidence" value="ECO:0007669"/>
    <property type="project" value="TreeGrafter"/>
</dbReference>
<evidence type="ECO:0000256" key="15">
    <source>
        <dbReference type="ARBA" id="ARBA00023211"/>
    </source>
</evidence>
<comment type="cofactor">
    <cofactor evidence="1">
        <name>Mn(2+)</name>
        <dbReference type="ChEBI" id="CHEBI:29035"/>
    </cofactor>
</comment>
<evidence type="ECO:0000256" key="10">
    <source>
        <dbReference type="ARBA" id="ARBA00022833"/>
    </source>
</evidence>
<evidence type="ECO:0000313" key="26">
    <source>
        <dbReference type="Proteomes" id="UP000224634"/>
    </source>
</evidence>
<dbReference type="SMART" id="SM00487">
    <property type="entry name" value="DEXDc"/>
    <property type="match status" value="1"/>
</dbReference>
<dbReference type="PROSITE" id="PS50142">
    <property type="entry name" value="RNASE_3_2"/>
    <property type="match status" value="2"/>
</dbReference>
<name>A0A2B7YZ76_POLH7</name>
<evidence type="ECO:0000256" key="5">
    <source>
        <dbReference type="ARBA" id="ARBA00022723"/>
    </source>
</evidence>
<keyword evidence="12" id="KW-0460">Magnesium</keyword>
<feature type="domain" description="Dicer dsRNA-binding fold" evidence="24">
    <location>
        <begin position="642"/>
        <end position="732"/>
    </location>
</feature>
<dbReference type="InterPro" id="IPR005034">
    <property type="entry name" value="Dicer_dimerisation"/>
</dbReference>
<dbReference type="InterPro" id="IPR038248">
    <property type="entry name" value="Dicer_dimer_sf"/>
</dbReference>
<dbReference type="PANTHER" id="PTHR14950">
    <property type="entry name" value="DICER-RELATED"/>
    <property type="match status" value="1"/>
</dbReference>
<dbReference type="GO" id="GO:0005737">
    <property type="term" value="C:cytoplasm"/>
    <property type="evidence" value="ECO:0007669"/>
    <property type="project" value="TreeGrafter"/>
</dbReference>
<dbReference type="FunFam" id="3.40.50.300:FF:001669">
    <property type="entry name" value="Dicer-like protein 1"/>
    <property type="match status" value="1"/>
</dbReference>
<keyword evidence="5" id="KW-0479">Metal-binding</keyword>
<dbReference type="SUPFAM" id="SSF52540">
    <property type="entry name" value="P-loop containing nucleoside triphosphate hydrolases"/>
    <property type="match status" value="1"/>
</dbReference>
<dbReference type="InterPro" id="IPR000999">
    <property type="entry name" value="RNase_III_dom"/>
</dbReference>
<dbReference type="GO" id="GO:0030422">
    <property type="term" value="P:siRNA processing"/>
    <property type="evidence" value="ECO:0007669"/>
    <property type="project" value="TreeGrafter"/>
</dbReference>
<evidence type="ECO:0000259" key="21">
    <source>
        <dbReference type="PROSITE" id="PS50821"/>
    </source>
</evidence>
<keyword evidence="9" id="KW-0347">Helicase</keyword>
<dbReference type="SUPFAM" id="SSF69065">
    <property type="entry name" value="RNase III domain-like"/>
    <property type="match status" value="2"/>
</dbReference>
<keyword evidence="6" id="KW-0677">Repeat</keyword>
<keyword evidence="26" id="KW-1185">Reference proteome</keyword>
<keyword evidence="15" id="KW-0464">Manganese</keyword>
<dbReference type="InterPro" id="IPR036389">
    <property type="entry name" value="RNase_III_sf"/>
</dbReference>
<protein>
    <recommendedName>
        <fullName evidence="3">Dicer-like protein 1</fullName>
    </recommendedName>
</protein>
<keyword evidence="14" id="KW-0051">Antiviral defense</keyword>
<feature type="region of interest" description="Disordered" evidence="19">
    <location>
        <begin position="1"/>
        <end position="54"/>
    </location>
</feature>
<evidence type="ECO:0000256" key="6">
    <source>
        <dbReference type="ARBA" id="ARBA00022737"/>
    </source>
</evidence>
<dbReference type="SMART" id="SM00490">
    <property type="entry name" value="HELICc"/>
    <property type="match status" value="1"/>
</dbReference>
<dbReference type="STRING" id="1447883.A0A2B7YZ76"/>
<evidence type="ECO:0000259" key="22">
    <source>
        <dbReference type="PROSITE" id="PS51192"/>
    </source>
</evidence>
<evidence type="ECO:0000259" key="23">
    <source>
        <dbReference type="PROSITE" id="PS51194"/>
    </source>
</evidence>
<dbReference type="Gene3D" id="3.30.160.380">
    <property type="entry name" value="Dicer dimerisation domain"/>
    <property type="match status" value="1"/>
</dbReference>
<accession>A0A2B7YZ76</accession>
<evidence type="ECO:0000256" key="12">
    <source>
        <dbReference type="ARBA" id="ARBA00022842"/>
    </source>
</evidence>
<evidence type="ECO:0000256" key="19">
    <source>
        <dbReference type="SAM" id="MobiDB-lite"/>
    </source>
</evidence>
<dbReference type="Gene3D" id="1.10.1520.10">
    <property type="entry name" value="Ribonuclease III domain"/>
    <property type="match status" value="2"/>
</dbReference>
<sequence>MGDPSSLPISQVSGMNVKPGVNPLNAIGVNGKTAATDATSETIESESEDEAPVSLPLTAVQQRRKQNAAFEALLSQRTEAITEEDVKAAIKATDDSKLSMSNLIAKQDYASVINDPREYQVELFEKAKTKNIIAVLDTGSGKTFIAVLLLKHVIQNELVDRGIGKPHRISFFLVDSVTLVYQQAAVLNSNIDQNIGKFCGAMGTDLWNRQTWLDHFEKNMVIVCTAEVLLQCLLHSFIRIDQINLLIFDEAHHAKKDHPYARIIKDFYLKEPDATRRPRIFGMTASPVDAKVDVVKAARTLETLLDSHIATTSNLTLLRESVARPSEETWAYDKLAAPFETKLYKDLRSKFGDIRPLEKIFRFSLESSSQLGGWCSDRVWEYALAEDVLPKLEGQISKRYMKNMPQLPTKGSDAEVRRVREAGEMVREHHLEEPTDCAEHLSPKVRELHHQLLKYFERNTDTKCIVFVEQRHTARVLGDLFSRIGSKYMRPGVLIGVRSNDSNMMKVTYRQQFLSLLAFRNGELNCLFATSVAEEGLDIPDCNLVIRFDLYSTLIQYVQSRGRARRANSTYVHMVERDNLIHESCLEEVQRSEDIMRRFCQSLPEDRLLQGNDGLEALLEGELYRKTYRIESTGAKLTYGSALAVLAHYASSLQYEKEVSTQVTYIVSRAHEAFVCEVILPEKSPVRGLIGKPASQKSLAKKSAAFETCLLLRKNGLLDDHFVSKYHRRLPAMRNARLAITSKKTNQYDMLVKPKLWAAGRGTIPESLHAVVLMIHPSATLRRQYQPLVLLTREALPEIPIFPIYLEDGIECEVRCIPVKQPLQTNSDEVELLSTFTLRIFHDLFHKVYQPDSAMMSYWLAPLKPQTYEGASYANLREAVDWEILRFVAQNEELCWSKDKPANFLADRFLYDKWSGKYRYFTSDALPDVRASDPPPSGVGRRRHMDSIMSYCLSLFKKGREKFLDTCDWDQPVVRAELVGLRRNLLDRMAEQDKVDDATYYICPEPLRISAIPTGVAAFSYTFPAIISRIESYLIALEACDLLDLKITPSLALEAVTKDSDNTEEHRAEQIQFQRGMGKNYERLEFLGDCFLKMATSISLFAMNPDNNEYDFHVKRMCLVCNKNLFNTAVEQKLYEFVRTQGFSRRGWYPDSLKLLQGKQSQTSDRKHGLADKTIADICEALIGASLLSSGPSHRFDMAVRAVTALVNSDDHKVSDWQGYYRLYSLPAYQTNPADASELDLAKKVEVKLGYHFRSPRLLKSAFTHPSYPTAWAKVPCYQRLEFLGDSLLDMACVEFLYERHPDRDPQWLTEHKMAMVSNKFLGAVAVKLGLHRHLSYFSTSLQGAITRYAEEIEAAATESQDSPDSWTTTSDPPKCLPDMVEAYIGAIFVDSEFQFEVVEAFFKQHLQWYFEDMSVYDTFANKHPTTFLHNRLTIDFGCSNYCLKAGEVPFIDGAAPRALAAVIIHDKVVAEGMATSTRYAKVKASQNALLELEGLPAFRFREKYACDCQTKDGDEKEGEE</sequence>
<reference evidence="25 26" key="1">
    <citation type="submission" date="2017-10" db="EMBL/GenBank/DDBJ databases">
        <title>Comparative genomics in systemic dimorphic fungi from Ajellomycetaceae.</title>
        <authorList>
            <person name="Munoz J.F."/>
            <person name="Mcewen J.G."/>
            <person name="Clay O.K."/>
            <person name="Cuomo C.A."/>
        </authorList>
    </citation>
    <scope>NUCLEOTIDE SEQUENCE [LARGE SCALE GENOMIC DNA]</scope>
    <source>
        <strain evidence="25 26">UAMH7299</strain>
    </source>
</reference>
<evidence type="ECO:0000256" key="1">
    <source>
        <dbReference type="ARBA" id="ARBA00001936"/>
    </source>
</evidence>
<dbReference type="PROSITE" id="PS51192">
    <property type="entry name" value="HELICASE_ATP_BIND_1"/>
    <property type="match status" value="1"/>
</dbReference>
<dbReference type="InterPro" id="IPR006935">
    <property type="entry name" value="Helicase/UvrB_N"/>
</dbReference>
<comment type="caution">
    <text evidence="25">The sequence shown here is derived from an EMBL/GenBank/DDBJ whole genome shotgun (WGS) entry which is preliminary data.</text>
</comment>
<evidence type="ECO:0000256" key="8">
    <source>
        <dbReference type="ARBA" id="ARBA00022801"/>
    </source>
</evidence>
<feature type="domain" description="PAZ" evidence="21">
    <location>
        <begin position="883"/>
        <end position="1011"/>
    </location>
</feature>
<dbReference type="PROSITE" id="PS00517">
    <property type="entry name" value="RNASE_3_1"/>
    <property type="match status" value="1"/>
</dbReference>
<dbReference type="Pfam" id="PF24995">
    <property type="entry name" value="DSRM_2"/>
    <property type="match status" value="1"/>
</dbReference>
<dbReference type="GO" id="GO:0005524">
    <property type="term" value="F:ATP binding"/>
    <property type="evidence" value="ECO:0007669"/>
    <property type="project" value="UniProtKB-KW"/>
</dbReference>
<gene>
    <name evidence="25" type="ORF">AJ80_01370</name>
</gene>
<keyword evidence="11" id="KW-0067">ATP-binding</keyword>
<evidence type="ECO:0000256" key="7">
    <source>
        <dbReference type="ARBA" id="ARBA00022741"/>
    </source>
</evidence>
<feature type="domain" description="RNase III" evidence="20">
    <location>
        <begin position="1080"/>
        <end position="1191"/>
    </location>
</feature>
<evidence type="ECO:0000256" key="4">
    <source>
        <dbReference type="ARBA" id="ARBA00022721"/>
    </source>
</evidence>
<dbReference type="GO" id="GO:0003723">
    <property type="term" value="F:RNA binding"/>
    <property type="evidence" value="ECO:0007669"/>
    <property type="project" value="UniProtKB-UniRule"/>
</dbReference>
<evidence type="ECO:0000259" key="20">
    <source>
        <dbReference type="PROSITE" id="PS50142"/>
    </source>
</evidence>
<evidence type="ECO:0000256" key="9">
    <source>
        <dbReference type="ARBA" id="ARBA00022806"/>
    </source>
</evidence>
<evidence type="ECO:0000259" key="24">
    <source>
        <dbReference type="PROSITE" id="PS51327"/>
    </source>
</evidence>
<dbReference type="CDD" id="cd00593">
    <property type="entry name" value="RIBOc"/>
    <property type="match status" value="2"/>
</dbReference>
<dbReference type="FunFam" id="3.30.160.380:FF:000004">
    <property type="entry name" value="Dicer-like protein 1"/>
    <property type="match status" value="1"/>
</dbReference>
<keyword evidence="10" id="KW-0862">Zinc</keyword>
<dbReference type="GO" id="GO:0004386">
    <property type="term" value="F:helicase activity"/>
    <property type="evidence" value="ECO:0007669"/>
    <property type="project" value="UniProtKB-KW"/>
</dbReference>
<dbReference type="Proteomes" id="UP000224634">
    <property type="component" value="Unassembled WGS sequence"/>
</dbReference>
<dbReference type="FunFam" id="1.10.1520.10:FF:000015">
    <property type="entry name" value="Dicer-like protein 1"/>
    <property type="match status" value="1"/>
</dbReference>
<keyword evidence="4" id="KW-0930">Antiviral protein</keyword>
<dbReference type="InterPro" id="IPR056755">
    <property type="entry name" value="DSRM_2"/>
</dbReference>
<dbReference type="Pfam" id="PF03368">
    <property type="entry name" value="Dicer_dimer"/>
    <property type="match status" value="1"/>
</dbReference>
<evidence type="ECO:0000256" key="13">
    <source>
        <dbReference type="ARBA" id="ARBA00022884"/>
    </source>
</evidence>
<dbReference type="Gene3D" id="3.40.50.300">
    <property type="entry name" value="P-loop containing nucleotide triphosphate hydrolases"/>
    <property type="match status" value="2"/>
</dbReference>
<dbReference type="GO" id="GO:0050688">
    <property type="term" value="P:regulation of defense response to virus"/>
    <property type="evidence" value="ECO:0007669"/>
    <property type="project" value="UniProtKB-KW"/>
</dbReference>
<dbReference type="GO" id="GO:0051607">
    <property type="term" value="P:defense response to virus"/>
    <property type="evidence" value="ECO:0007669"/>
    <property type="project" value="UniProtKB-KW"/>
</dbReference>
<dbReference type="GO" id="GO:0046872">
    <property type="term" value="F:metal ion binding"/>
    <property type="evidence" value="ECO:0007669"/>
    <property type="project" value="UniProtKB-KW"/>
</dbReference>
<evidence type="ECO:0000256" key="18">
    <source>
        <dbReference type="PROSITE-ProRule" id="PRU00657"/>
    </source>
</evidence>
<dbReference type="PROSITE" id="PS50821">
    <property type="entry name" value="PAZ"/>
    <property type="match status" value="1"/>
</dbReference>
<evidence type="ECO:0000256" key="11">
    <source>
        <dbReference type="ARBA" id="ARBA00022840"/>
    </source>
</evidence>
<evidence type="ECO:0000256" key="14">
    <source>
        <dbReference type="ARBA" id="ARBA00023118"/>
    </source>
</evidence>
<dbReference type="Pfam" id="PF04851">
    <property type="entry name" value="ResIII"/>
    <property type="match status" value="1"/>
</dbReference>